<dbReference type="PROSITE" id="PS00688">
    <property type="entry name" value="SIGMA54_INTERACT_3"/>
    <property type="match status" value="1"/>
</dbReference>
<dbReference type="FunFam" id="3.40.50.300:FF:000006">
    <property type="entry name" value="DNA-binding transcriptional regulator NtrC"/>
    <property type="match status" value="1"/>
</dbReference>
<evidence type="ECO:0000313" key="12">
    <source>
        <dbReference type="EMBL" id="MDP2522685.1"/>
    </source>
</evidence>
<dbReference type="PROSITE" id="PS50110">
    <property type="entry name" value="RESPONSE_REGULATORY"/>
    <property type="match status" value="1"/>
</dbReference>
<dbReference type="InterPro" id="IPR001789">
    <property type="entry name" value="Sig_transdc_resp-reg_receiver"/>
</dbReference>
<proteinExistence type="predicted"/>
<dbReference type="InterPro" id="IPR003593">
    <property type="entry name" value="AAA+_ATPase"/>
</dbReference>
<dbReference type="SUPFAM" id="SSF52172">
    <property type="entry name" value="CheY-like"/>
    <property type="match status" value="1"/>
</dbReference>
<keyword evidence="4" id="KW-0902">Two-component regulatory system</keyword>
<dbReference type="Pfam" id="PF00072">
    <property type="entry name" value="Response_reg"/>
    <property type="match status" value="1"/>
</dbReference>
<organism evidence="11 13">
    <name type="scientific">Neptunomonas phycophila</name>
    <dbReference type="NCBI Taxonomy" id="1572645"/>
    <lineage>
        <taxon>Bacteria</taxon>
        <taxon>Pseudomonadati</taxon>
        <taxon>Pseudomonadota</taxon>
        <taxon>Gammaproteobacteria</taxon>
        <taxon>Oceanospirillales</taxon>
        <taxon>Oceanospirillaceae</taxon>
        <taxon>Neptunomonas</taxon>
    </lineage>
</organism>
<dbReference type="Gene3D" id="1.10.10.60">
    <property type="entry name" value="Homeodomain-like"/>
    <property type="match status" value="1"/>
</dbReference>
<dbReference type="SMART" id="SM00382">
    <property type="entry name" value="AAA"/>
    <property type="match status" value="1"/>
</dbReference>
<dbReference type="RefSeq" id="WP_075171764.1">
    <property type="nucleotide sequence ID" value="NZ_CAXHZV010000010.1"/>
</dbReference>
<accession>A0AAW7XKU6</accession>
<evidence type="ECO:0000256" key="5">
    <source>
        <dbReference type="ARBA" id="ARBA00023015"/>
    </source>
</evidence>
<evidence type="ECO:0000259" key="10">
    <source>
        <dbReference type="PROSITE" id="PS50110"/>
    </source>
</evidence>
<gene>
    <name evidence="11" type="ORF">Q4490_14920</name>
    <name evidence="12" type="ORF">Q8W30_08885</name>
</gene>
<keyword evidence="5" id="KW-0805">Transcription regulation</keyword>
<dbReference type="EMBL" id="JAUOPG010000010">
    <property type="protein sequence ID" value="MDO6454862.1"/>
    <property type="molecule type" value="Genomic_DNA"/>
</dbReference>
<evidence type="ECO:0000259" key="9">
    <source>
        <dbReference type="PROSITE" id="PS50045"/>
    </source>
</evidence>
<dbReference type="PROSITE" id="PS00676">
    <property type="entry name" value="SIGMA54_INTERACT_2"/>
    <property type="match status" value="1"/>
</dbReference>
<feature type="modified residue" description="4-aspartylphosphate" evidence="8">
    <location>
        <position position="55"/>
    </location>
</feature>
<dbReference type="SMART" id="SM00448">
    <property type="entry name" value="REC"/>
    <property type="match status" value="1"/>
</dbReference>
<dbReference type="Gene3D" id="1.10.8.60">
    <property type="match status" value="1"/>
</dbReference>
<name>A0AAW7XKU6_9GAMM</name>
<dbReference type="Proteomes" id="UP001169862">
    <property type="component" value="Unassembled WGS sequence"/>
</dbReference>
<evidence type="ECO:0000313" key="13">
    <source>
        <dbReference type="Proteomes" id="UP001169862"/>
    </source>
</evidence>
<dbReference type="InterPro" id="IPR025943">
    <property type="entry name" value="Sigma_54_int_dom_ATP-bd_2"/>
</dbReference>
<dbReference type="AlphaFoldDB" id="A0AAW7XKU6"/>
<dbReference type="PANTHER" id="PTHR32071">
    <property type="entry name" value="TRANSCRIPTIONAL REGULATORY PROTEIN"/>
    <property type="match status" value="1"/>
</dbReference>
<evidence type="ECO:0000256" key="4">
    <source>
        <dbReference type="ARBA" id="ARBA00023012"/>
    </source>
</evidence>
<dbReference type="GO" id="GO:0005524">
    <property type="term" value="F:ATP binding"/>
    <property type="evidence" value="ECO:0007669"/>
    <property type="project" value="UniProtKB-KW"/>
</dbReference>
<dbReference type="Proteomes" id="UP001177341">
    <property type="component" value="Unassembled WGS sequence"/>
</dbReference>
<keyword evidence="3" id="KW-0067">ATP-binding</keyword>
<dbReference type="InterPro" id="IPR002078">
    <property type="entry name" value="Sigma_54_int"/>
</dbReference>
<dbReference type="Pfam" id="PF02954">
    <property type="entry name" value="HTH_8"/>
    <property type="match status" value="1"/>
</dbReference>
<dbReference type="GO" id="GO:0000160">
    <property type="term" value="P:phosphorelay signal transduction system"/>
    <property type="evidence" value="ECO:0007669"/>
    <property type="project" value="UniProtKB-KW"/>
</dbReference>
<feature type="domain" description="Sigma-54 factor interaction" evidence="9">
    <location>
        <begin position="135"/>
        <end position="364"/>
    </location>
</feature>
<dbReference type="InterPro" id="IPR009057">
    <property type="entry name" value="Homeodomain-like_sf"/>
</dbReference>
<dbReference type="SUPFAM" id="SSF52540">
    <property type="entry name" value="P-loop containing nucleoside triphosphate hydrolases"/>
    <property type="match status" value="1"/>
</dbReference>
<evidence type="ECO:0000256" key="1">
    <source>
        <dbReference type="ARBA" id="ARBA00022553"/>
    </source>
</evidence>
<protein>
    <submittedName>
        <fullName evidence="11">Sigma 54-interacting transcriptional regulator</fullName>
    </submittedName>
</protein>
<dbReference type="Pfam" id="PF00158">
    <property type="entry name" value="Sigma54_activat"/>
    <property type="match status" value="1"/>
</dbReference>
<dbReference type="InterPro" id="IPR027417">
    <property type="entry name" value="P-loop_NTPase"/>
</dbReference>
<dbReference type="SUPFAM" id="SSF46689">
    <property type="entry name" value="Homeodomain-like"/>
    <property type="match status" value="1"/>
</dbReference>
<evidence type="ECO:0000313" key="14">
    <source>
        <dbReference type="Proteomes" id="UP001177341"/>
    </source>
</evidence>
<evidence type="ECO:0000256" key="2">
    <source>
        <dbReference type="ARBA" id="ARBA00022741"/>
    </source>
</evidence>
<feature type="domain" description="Response regulatory" evidence="10">
    <location>
        <begin position="6"/>
        <end position="120"/>
    </location>
</feature>
<dbReference type="EMBL" id="JAUYVO010000005">
    <property type="protein sequence ID" value="MDP2522685.1"/>
    <property type="molecule type" value="Genomic_DNA"/>
</dbReference>
<dbReference type="InterPro" id="IPR058031">
    <property type="entry name" value="AAA_lid_NorR"/>
</dbReference>
<evidence type="ECO:0000256" key="6">
    <source>
        <dbReference type="ARBA" id="ARBA00023125"/>
    </source>
</evidence>
<dbReference type="FunFam" id="3.40.50.2300:FF:000018">
    <property type="entry name" value="DNA-binding transcriptional regulator NtrC"/>
    <property type="match status" value="1"/>
</dbReference>
<dbReference type="GO" id="GO:0043565">
    <property type="term" value="F:sequence-specific DNA binding"/>
    <property type="evidence" value="ECO:0007669"/>
    <property type="project" value="InterPro"/>
</dbReference>
<sequence length="459" mass="50745">MTQLTRILLVDDDDSILSLLSMRLEASGYKVITARSGEEALRTLPTNPVDLIITDLLMDEMDGMTLFKYVQQKWPAVPVIIITAHGSIPEAVSATQQGIFGFLTKPIDKVQLLDTVKAALVSAERRRDTRWRDGIITKSPSMIQLLDQAHRVAESDISVLITGPSGTGKELLARAIHMASPRANQRFVALNCAAVPEHLLESELFGHSKGAFTGAVSEHAGLIKAAEGGTLFLDEIGDMPIQLQVKLLRVLQERVIRPVGAVNDIPVNVRVISATHRNLEQAMQSKEFREDLFYRLNVVNLVLPPLHDRPEDIPVLARHFLAIAAKKHNRKVRNISPGALHLLAQKAWPGNVRQLENVIEKVVALASSPVISEGLVKNATSNQEDVIPSFNDARAEFEKKYLIQVLQVTEGNVTHAARIAQRNRTDFYKLLNKHGIEAAEYKTRRKTALTSSAVKRKAG</sequence>
<dbReference type="InterPro" id="IPR011006">
    <property type="entry name" value="CheY-like_superfamily"/>
</dbReference>
<dbReference type="Gene3D" id="3.40.50.300">
    <property type="entry name" value="P-loop containing nucleotide triphosphate hydrolases"/>
    <property type="match status" value="1"/>
</dbReference>
<dbReference type="Pfam" id="PF25601">
    <property type="entry name" value="AAA_lid_14"/>
    <property type="match status" value="1"/>
</dbReference>
<dbReference type="PANTHER" id="PTHR32071:SF116">
    <property type="entry name" value="TRANSCRIPTIONAL REGULATORY PROTEIN GLRR"/>
    <property type="match status" value="1"/>
</dbReference>
<keyword evidence="14" id="KW-1185">Reference proteome</keyword>
<reference evidence="11" key="1">
    <citation type="submission" date="2023-07" db="EMBL/GenBank/DDBJ databases">
        <title>Genome content predicts the carbon catabolic preferences of heterotrophic bacteria.</title>
        <authorList>
            <person name="Gralka M."/>
        </authorList>
    </citation>
    <scope>NUCLEOTIDE SEQUENCE</scope>
    <source>
        <strain evidence="12">5G01</strain>
        <strain evidence="11">I2M16</strain>
    </source>
</reference>
<evidence type="ECO:0000256" key="3">
    <source>
        <dbReference type="ARBA" id="ARBA00022840"/>
    </source>
</evidence>
<keyword evidence="6" id="KW-0238">DNA-binding</keyword>
<dbReference type="GO" id="GO:0006355">
    <property type="term" value="P:regulation of DNA-templated transcription"/>
    <property type="evidence" value="ECO:0007669"/>
    <property type="project" value="InterPro"/>
</dbReference>
<comment type="caution">
    <text evidence="11">The sequence shown here is derived from an EMBL/GenBank/DDBJ whole genome shotgun (WGS) entry which is preliminary data.</text>
</comment>
<dbReference type="CDD" id="cd00009">
    <property type="entry name" value="AAA"/>
    <property type="match status" value="1"/>
</dbReference>
<dbReference type="PROSITE" id="PS50045">
    <property type="entry name" value="SIGMA54_INTERACT_4"/>
    <property type="match status" value="1"/>
</dbReference>
<keyword evidence="2" id="KW-0547">Nucleotide-binding</keyword>
<evidence type="ECO:0000256" key="8">
    <source>
        <dbReference type="PROSITE-ProRule" id="PRU00169"/>
    </source>
</evidence>
<evidence type="ECO:0000313" key="11">
    <source>
        <dbReference type="EMBL" id="MDO6454862.1"/>
    </source>
</evidence>
<evidence type="ECO:0000256" key="7">
    <source>
        <dbReference type="ARBA" id="ARBA00023163"/>
    </source>
</evidence>
<keyword evidence="1 8" id="KW-0597">Phosphoprotein</keyword>
<dbReference type="GeneID" id="89455772"/>
<dbReference type="InterPro" id="IPR002197">
    <property type="entry name" value="HTH_Fis"/>
</dbReference>
<keyword evidence="7" id="KW-0804">Transcription</keyword>
<dbReference type="Gene3D" id="3.40.50.2300">
    <property type="match status" value="1"/>
</dbReference>
<dbReference type="InterPro" id="IPR025944">
    <property type="entry name" value="Sigma_54_int_dom_CS"/>
</dbReference>